<evidence type="ECO:0000313" key="3">
    <source>
        <dbReference type="EMBL" id="AUX44348.1"/>
    </source>
</evidence>
<dbReference type="InterPro" id="IPR037026">
    <property type="entry name" value="Vgr_OB-fold_dom_sf"/>
</dbReference>
<evidence type="ECO:0000259" key="2">
    <source>
        <dbReference type="Pfam" id="PF04717"/>
    </source>
</evidence>
<dbReference type="OrthoDB" id="5482463at2"/>
<dbReference type="SUPFAM" id="SSF69279">
    <property type="entry name" value="Phage tail proteins"/>
    <property type="match status" value="2"/>
</dbReference>
<feature type="domain" description="Gp5/Type VI secretion system Vgr protein OB-fold" evidence="2">
    <location>
        <begin position="414"/>
        <end position="479"/>
    </location>
</feature>
<dbReference type="InterPro" id="IPR017847">
    <property type="entry name" value="T6SS_RhsGE_Vgr_subset"/>
</dbReference>
<dbReference type="Proteomes" id="UP000238348">
    <property type="component" value="Chromosome"/>
</dbReference>
<reference evidence="3 4" key="1">
    <citation type="submission" date="2015-09" db="EMBL/GenBank/DDBJ databases">
        <title>Sorangium comparison.</title>
        <authorList>
            <person name="Zaburannyi N."/>
            <person name="Bunk B."/>
            <person name="Overmann J."/>
            <person name="Mueller R."/>
        </authorList>
    </citation>
    <scope>NUCLEOTIDE SEQUENCE [LARGE SCALE GENOMIC DNA]</scope>
    <source>
        <strain evidence="3 4">So ce26</strain>
    </source>
</reference>
<evidence type="ECO:0000313" key="4">
    <source>
        <dbReference type="Proteomes" id="UP000238348"/>
    </source>
</evidence>
<dbReference type="Gene3D" id="4.10.220.110">
    <property type="match status" value="1"/>
</dbReference>
<dbReference type="Gene3D" id="3.55.50.10">
    <property type="entry name" value="Baseplate protein-like domains"/>
    <property type="match status" value="1"/>
</dbReference>
<dbReference type="EMBL" id="CP012673">
    <property type="protein sequence ID" value="AUX44348.1"/>
    <property type="molecule type" value="Genomic_DNA"/>
</dbReference>
<dbReference type="Gene3D" id="2.30.110.50">
    <property type="match status" value="1"/>
</dbReference>
<organism evidence="3 4">
    <name type="scientific">Sorangium cellulosum</name>
    <name type="common">Polyangium cellulosum</name>
    <dbReference type="NCBI Taxonomy" id="56"/>
    <lineage>
        <taxon>Bacteria</taxon>
        <taxon>Pseudomonadati</taxon>
        <taxon>Myxococcota</taxon>
        <taxon>Polyangia</taxon>
        <taxon>Polyangiales</taxon>
        <taxon>Polyangiaceae</taxon>
        <taxon>Sorangium</taxon>
    </lineage>
</organism>
<dbReference type="Pfam" id="PF04717">
    <property type="entry name" value="Phage_base_V"/>
    <property type="match status" value="1"/>
</dbReference>
<dbReference type="Gene3D" id="2.40.50.230">
    <property type="entry name" value="Gp5 N-terminal domain"/>
    <property type="match status" value="1"/>
</dbReference>
<dbReference type="AlphaFoldDB" id="A0A2L0EYF7"/>
<dbReference type="SUPFAM" id="SSF69255">
    <property type="entry name" value="gp5 N-terminal domain-like"/>
    <property type="match status" value="1"/>
</dbReference>
<gene>
    <name evidence="3" type="ORF">SOCE26_058120</name>
</gene>
<dbReference type="NCBIfam" id="TIGR03361">
    <property type="entry name" value="VI_Rhs_Vgr"/>
    <property type="match status" value="1"/>
</dbReference>
<accession>A0A2L0EYF7</accession>
<comment type="similarity">
    <text evidence="1">Belongs to the VgrG protein family.</text>
</comment>
<dbReference type="RefSeq" id="WP_104982886.1">
    <property type="nucleotide sequence ID" value="NZ_CP012673.1"/>
</dbReference>
<protein>
    <recommendedName>
        <fullName evidence="2">Gp5/Type VI secretion system Vgr protein OB-fold domain-containing protein</fullName>
    </recommendedName>
</protein>
<proteinExistence type="inferred from homology"/>
<sequence length="514" mass="58037">MADGGLHEASNIAFASGAMPGVRIELRGVWGRERLSRLFEYDLILMRKREEDPFTDDELDALLKAPCAISMGPRVGDQVHGLLESIELIDVTREVAPRYHARLVPSVWPLTVARSCRVYQDTTIPDMVTELLQLYGLSPGEDFELRILGDTPEYEYVVQYQESEWDFIQRWLEREGYFYWFEHSGSGDKLIIADSNAAVTPIKAPSTISYREINNLGADVSTVFSWNLHQRRVPAKVAVFDYNYRTPSEPLVATGEIDVQRGLGTVCYYGEHFKDSGQGKRVAKLRAERHLCERRTYTARTDCPRFRVGHRFELENHHDASHDGPYMITAIEHRAGYPVRELQGLVPTTSGARPFVHSERDDAGEMSEQYSARFEAIPYEVQFRPEMVTPWPSIHGVMHAHVASDTSGDYAQIDEQGRYKVKLPFDVSGRTGTRVSRWIRMAQPYSGSGYGTHFPLHKGAEVLLAYIDGDPDRPIIVGAVPNPQTASPTTMMNSTQSVIHTASGIRIELEDNQD</sequence>
<dbReference type="InterPro" id="IPR006533">
    <property type="entry name" value="T6SS_Vgr_RhsGE"/>
</dbReference>
<dbReference type="NCBIfam" id="TIGR01646">
    <property type="entry name" value="vgr_GE"/>
    <property type="match status" value="1"/>
</dbReference>
<evidence type="ECO:0000256" key="1">
    <source>
        <dbReference type="ARBA" id="ARBA00005558"/>
    </source>
</evidence>
<dbReference type="InterPro" id="IPR006531">
    <property type="entry name" value="Gp5/Vgr_OB"/>
</dbReference>
<dbReference type="Pfam" id="PF05954">
    <property type="entry name" value="Phage_GPD"/>
    <property type="match status" value="1"/>
</dbReference>
<name>A0A2L0EYF7_SORCE</name>